<dbReference type="OrthoDB" id="887222at2"/>
<keyword evidence="3" id="KW-1185">Reference proteome</keyword>
<accession>A0A3R9NSE6</accession>
<dbReference type="Proteomes" id="UP000280066">
    <property type="component" value="Unassembled WGS sequence"/>
</dbReference>
<proteinExistence type="predicted"/>
<dbReference type="EMBL" id="RWIS01000002">
    <property type="protein sequence ID" value="RSK36141.1"/>
    <property type="molecule type" value="Genomic_DNA"/>
</dbReference>
<evidence type="ECO:0000313" key="2">
    <source>
        <dbReference type="EMBL" id="RSK36141.1"/>
    </source>
</evidence>
<protein>
    <submittedName>
        <fullName evidence="2">Uncharacterized protein</fullName>
    </submittedName>
</protein>
<dbReference type="AlphaFoldDB" id="A0A3R9NSE6"/>
<evidence type="ECO:0000313" key="3">
    <source>
        <dbReference type="Proteomes" id="UP000280066"/>
    </source>
</evidence>
<organism evidence="2 3">
    <name type="scientific">Hymenobacter metallilatus</name>
    <dbReference type="NCBI Taxonomy" id="2493666"/>
    <lineage>
        <taxon>Bacteria</taxon>
        <taxon>Pseudomonadati</taxon>
        <taxon>Bacteroidota</taxon>
        <taxon>Cytophagia</taxon>
        <taxon>Cytophagales</taxon>
        <taxon>Hymenobacteraceae</taxon>
        <taxon>Hymenobacter</taxon>
    </lineage>
</organism>
<gene>
    <name evidence="2" type="ORF">EI290_04455</name>
</gene>
<comment type="caution">
    <text evidence="2">The sequence shown here is derived from an EMBL/GenBank/DDBJ whole genome shotgun (WGS) entry which is preliminary data.</text>
</comment>
<name>A0A3R9NSE6_9BACT</name>
<reference evidence="2 3" key="1">
    <citation type="submission" date="2018-12" db="EMBL/GenBank/DDBJ databases">
        <authorList>
            <person name="Feng G."/>
            <person name="Zhu H."/>
        </authorList>
    </citation>
    <scope>NUCLEOTIDE SEQUENCE [LARGE SCALE GENOMIC DNA]</scope>
    <source>
        <strain evidence="2 3">9PBR-2</strain>
    </source>
</reference>
<feature type="chain" id="PRO_5018715455" evidence="1">
    <location>
        <begin position="24"/>
        <end position="61"/>
    </location>
</feature>
<evidence type="ECO:0000256" key="1">
    <source>
        <dbReference type="SAM" id="SignalP"/>
    </source>
</evidence>
<sequence>MYLRLLKLSLVLFALSFCLPGQASANGIFGSRRLPSVKAKQRGYSHTHRPNYRLYRAYRHY</sequence>
<feature type="signal peptide" evidence="1">
    <location>
        <begin position="1"/>
        <end position="23"/>
    </location>
</feature>
<keyword evidence="1" id="KW-0732">Signal</keyword>
<dbReference type="RefSeq" id="WP_125427163.1">
    <property type="nucleotide sequence ID" value="NZ_RWIS01000002.1"/>
</dbReference>